<sequence>MYLKTGLLCLAAAAGINVASADFMVYTEPPIPTTAIPSFANPSDAAAWTTSVFLNANFAYNRFTSSLGAPYKSSQSSAASEIAAFVATASNYSIPAAVTESTTTQTFFGVPSWYSALPSGARAFKELQVQDQFSIVRGVISARQTTSSSSGGASVPTGMPFVRAEFGVMAAAAAAAFL</sequence>
<accession>A0ACB6RZB3</accession>
<evidence type="ECO:0000313" key="2">
    <source>
        <dbReference type="Proteomes" id="UP000799754"/>
    </source>
</evidence>
<evidence type="ECO:0000313" key="1">
    <source>
        <dbReference type="EMBL" id="KAF2627365.1"/>
    </source>
</evidence>
<gene>
    <name evidence="1" type="ORF">BU25DRAFT_410969</name>
</gene>
<comment type="caution">
    <text evidence="1">The sequence shown here is derived from an EMBL/GenBank/DDBJ whole genome shotgun (WGS) entry which is preliminary data.</text>
</comment>
<organism evidence="1 2">
    <name type="scientific">Macroventuria anomochaeta</name>
    <dbReference type="NCBI Taxonomy" id="301207"/>
    <lineage>
        <taxon>Eukaryota</taxon>
        <taxon>Fungi</taxon>
        <taxon>Dikarya</taxon>
        <taxon>Ascomycota</taxon>
        <taxon>Pezizomycotina</taxon>
        <taxon>Dothideomycetes</taxon>
        <taxon>Pleosporomycetidae</taxon>
        <taxon>Pleosporales</taxon>
        <taxon>Pleosporineae</taxon>
        <taxon>Didymellaceae</taxon>
        <taxon>Macroventuria</taxon>
    </lineage>
</organism>
<proteinExistence type="predicted"/>
<dbReference type="EMBL" id="MU006717">
    <property type="protein sequence ID" value="KAF2627365.1"/>
    <property type="molecule type" value="Genomic_DNA"/>
</dbReference>
<name>A0ACB6RZB3_9PLEO</name>
<reference evidence="1" key="1">
    <citation type="journal article" date="2020" name="Stud. Mycol.">
        <title>101 Dothideomycetes genomes: a test case for predicting lifestyles and emergence of pathogens.</title>
        <authorList>
            <person name="Haridas S."/>
            <person name="Albert R."/>
            <person name="Binder M."/>
            <person name="Bloem J."/>
            <person name="Labutti K."/>
            <person name="Salamov A."/>
            <person name="Andreopoulos B."/>
            <person name="Baker S."/>
            <person name="Barry K."/>
            <person name="Bills G."/>
            <person name="Bluhm B."/>
            <person name="Cannon C."/>
            <person name="Castanera R."/>
            <person name="Culley D."/>
            <person name="Daum C."/>
            <person name="Ezra D."/>
            <person name="Gonzalez J."/>
            <person name="Henrissat B."/>
            <person name="Kuo A."/>
            <person name="Liang C."/>
            <person name="Lipzen A."/>
            <person name="Lutzoni F."/>
            <person name="Magnuson J."/>
            <person name="Mondo S."/>
            <person name="Nolan M."/>
            <person name="Ohm R."/>
            <person name="Pangilinan J."/>
            <person name="Park H.-J."/>
            <person name="Ramirez L."/>
            <person name="Alfaro M."/>
            <person name="Sun H."/>
            <person name="Tritt A."/>
            <person name="Yoshinaga Y."/>
            <person name="Zwiers L.-H."/>
            <person name="Turgeon B."/>
            <person name="Goodwin S."/>
            <person name="Spatafora J."/>
            <person name="Crous P."/>
            <person name="Grigoriev I."/>
        </authorList>
    </citation>
    <scope>NUCLEOTIDE SEQUENCE</scope>
    <source>
        <strain evidence="1">CBS 525.71</strain>
    </source>
</reference>
<dbReference type="Proteomes" id="UP000799754">
    <property type="component" value="Unassembled WGS sequence"/>
</dbReference>
<protein>
    <submittedName>
        <fullName evidence="1">Uncharacterized protein</fullName>
    </submittedName>
</protein>
<keyword evidence="2" id="KW-1185">Reference proteome</keyword>